<dbReference type="InterPro" id="IPR001611">
    <property type="entry name" value="Leu-rich_rpt"/>
</dbReference>
<comment type="caution">
    <text evidence="11">The sequence shown here is derived from an EMBL/GenBank/DDBJ whole genome shotgun (WGS) entry which is preliminary data.</text>
</comment>
<evidence type="ECO:0000256" key="7">
    <source>
        <dbReference type="ARBA" id="ARBA00023136"/>
    </source>
</evidence>
<evidence type="ECO:0000256" key="5">
    <source>
        <dbReference type="ARBA" id="ARBA00022737"/>
    </source>
</evidence>
<keyword evidence="5" id="KW-0677">Repeat</keyword>
<evidence type="ECO:0000256" key="8">
    <source>
        <dbReference type="ARBA" id="ARBA00023170"/>
    </source>
</evidence>
<dbReference type="PROSITE" id="PS51450">
    <property type="entry name" value="LRR"/>
    <property type="match status" value="1"/>
</dbReference>
<proteinExistence type="predicted"/>
<name>A0A5J9WDU0_9POAL</name>
<dbReference type="GO" id="GO:0016020">
    <property type="term" value="C:membrane"/>
    <property type="evidence" value="ECO:0007669"/>
    <property type="project" value="UniProtKB-SubCell"/>
</dbReference>
<organism evidence="11 12">
    <name type="scientific">Eragrostis curvula</name>
    <name type="common">weeping love grass</name>
    <dbReference type="NCBI Taxonomy" id="38414"/>
    <lineage>
        <taxon>Eukaryota</taxon>
        <taxon>Viridiplantae</taxon>
        <taxon>Streptophyta</taxon>
        <taxon>Embryophyta</taxon>
        <taxon>Tracheophyta</taxon>
        <taxon>Spermatophyta</taxon>
        <taxon>Magnoliopsida</taxon>
        <taxon>Liliopsida</taxon>
        <taxon>Poales</taxon>
        <taxon>Poaceae</taxon>
        <taxon>PACMAD clade</taxon>
        <taxon>Chloridoideae</taxon>
        <taxon>Eragrostideae</taxon>
        <taxon>Eragrostidinae</taxon>
        <taxon>Eragrostis</taxon>
    </lineage>
</organism>
<keyword evidence="7" id="KW-0472">Membrane</keyword>
<dbReference type="Proteomes" id="UP000324897">
    <property type="component" value="Chromosome 5"/>
</dbReference>
<keyword evidence="3" id="KW-0812">Transmembrane</keyword>
<sequence length="297" mass="31140">MTTGFAKLAQLSLADNKLTGPVPATFVSQTLRYLDLSNNMLTGSIEFLTNFVNIKAARLDGNSFTGRLPDFSKLPKLRYLSVAQNQLTGYVPASLGELTGLKAVYLAGGNVFQGPAPEFGPSVQTDVMDAASQGSFCRPEPGPCQESVTQLLSVAAGFKFPAMLVASWRGNDPCDKWLGVHCDTSGAVTGINLCRLGLNGTVDPAIGNLSSLQAVLISDNNVTGVVPASIASFASLRVLDISDNAFTGTMPRLPKGVVLWAQGNPELQVPAASSSPAITLPGASKLISEKCGVYMNR</sequence>
<dbReference type="OrthoDB" id="682222at2759"/>
<evidence type="ECO:0000256" key="4">
    <source>
        <dbReference type="ARBA" id="ARBA00022729"/>
    </source>
</evidence>
<dbReference type="Pfam" id="PF00560">
    <property type="entry name" value="LRR_1"/>
    <property type="match status" value="3"/>
</dbReference>
<feature type="domain" description="Leucine-rich repeat-containing N-terminal plant-type" evidence="10">
    <location>
        <begin position="149"/>
        <end position="183"/>
    </location>
</feature>
<keyword evidence="9" id="KW-0325">Glycoprotein</keyword>
<evidence type="ECO:0000313" key="12">
    <source>
        <dbReference type="Proteomes" id="UP000324897"/>
    </source>
</evidence>
<feature type="non-terminal residue" evidence="11">
    <location>
        <position position="1"/>
    </location>
</feature>
<evidence type="ECO:0000259" key="10">
    <source>
        <dbReference type="Pfam" id="PF08263"/>
    </source>
</evidence>
<dbReference type="FunFam" id="3.80.10.10:FF:000129">
    <property type="entry name" value="Leucine-rich repeat receptor-like kinase"/>
    <property type="match status" value="1"/>
</dbReference>
<dbReference type="Gene3D" id="3.80.10.10">
    <property type="entry name" value="Ribonuclease Inhibitor"/>
    <property type="match status" value="2"/>
</dbReference>
<dbReference type="EMBL" id="RWGY01000004">
    <property type="protein sequence ID" value="TVU45580.1"/>
    <property type="molecule type" value="Genomic_DNA"/>
</dbReference>
<evidence type="ECO:0000256" key="2">
    <source>
        <dbReference type="ARBA" id="ARBA00022614"/>
    </source>
</evidence>
<evidence type="ECO:0000256" key="9">
    <source>
        <dbReference type="ARBA" id="ARBA00023180"/>
    </source>
</evidence>
<keyword evidence="12" id="KW-1185">Reference proteome</keyword>
<evidence type="ECO:0000256" key="6">
    <source>
        <dbReference type="ARBA" id="ARBA00022989"/>
    </source>
</evidence>
<dbReference type="SUPFAM" id="SSF52058">
    <property type="entry name" value="L domain-like"/>
    <property type="match status" value="1"/>
</dbReference>
<gene>
    <name evidence="11" type="ORF">EJB05_05070</name>
</gene>
<dbReference type="Gramene" id="TVU45580">
    <property type="protein sequence ID" value="TVU45580"/>
    <property type="gene ID" value="EJB05_05070"/>
</dbReference>
<keyword evidence="4" id="KW-0732">Signal</keyword>
<evidence type="ECO:0000313" key="11">
    <source>
        <dbReference type="EMBL" id="TVU45580.1"/>
    </source>
</evidence>
<dbReference type="AlphaFoldDB" id="A0A5J9WDU0"/>
<dbReference type="InterPro" id="IPR052422">
    <property type="entry name" value="Auxin_Ser/Thr_Kinase"/>
</dbReference>
<dbReference type="PANTHER" id="PTHR47986">
    <property type="entry name" value="OSJNBA0070M12.3 PROTEIN"/>
    <property type="match status" value="1"/>
</dbReference>
<protein>
    <recommendedName>
        <fullName evidence="10">Leucine-rich repeat-containing N-terminal plant-type domain-containing protein</fullName>
    </recommendedName>
</protein>
<dbReference type="InterPro" id="IPR013210">
    <property type="entry name" value="LRR_N_plant-typ"/>
</dbReference>
<dbReference type="Pfam" id="PF08263">
    <property type="entry name" value="LRRNT_2"/>
    <property type="match status" value="1"/>
</dbReference>
<reference evidence="11 12" key="1">
    <citation type="journal article" date="2019" name="Sci. Rep.">
        <title>A high-quality genome of Eragrostis curvula grass provides insights into Poaceae evolution and supports new strategies to enhance forage quality.</title>
        <authorList>
            <person name="Carballo J."/>
            <person name="Santos B.A.C.M."/>
            <person name="Zappacosta D."/>
            <person name="Garbus I."/>
            <person name="Selva J.P."/>
            <person name="Gallo C.A."/>
            <person name="Diaz A."/>
            <person name="Albertini E."/>
            <person name="Caccamo M."/>
            <person name="Echenique V."/>
        </authorList>
    </citation>
    <scope>NUCLEOTIDE SEQUENCE [LARGE SCALE GENOMIC DNA]</scope>
    <source>
        <strain evidence="12">cv. Victoria</strain>
        <tissue evidence="11">Leaf</tissue>
    </source>
</reference>
<dbReference type="PANTHER" id="PTHR47986:SF32">
    <property type="entry name" value="LEUCINE-RICH REPEAT-CONTAINING N-TERMINAL PLANT-TYPE DOMAIN-CONTAINING PROTEIN"/>
    <property type="match status" value="1"/>
</dbReference>
<accession>A0A5J9WDU0</accession>
<evidence type="ECO:0000256" key="1">
    <source>
        <dbReference type="ARBA" id="ARBA00004167"/>
    </source>
</evidence>
<comment type="subcellular location">
    <subcellularLocation>
        <location evidence="1">Membrane</location>
        <topology evidence="1">Single-pass membrane protein</topology>
    </subcellularLocation>
</comment>
<keyword evidence="8" id="KW-0675">Receptor</keyword>
<keyword evidence="6" id="KW-1133">Transmembrane helix</keyword>
<dbReference type="InterPro" id="IPR032675">
    <property type="entry name" value="LRR_dom_sf"/>
</dbReference>
<evidence type="ECO:0000256" key="3">
    <source>
        <dbReference type="ARBA" id="ARBA00022692"/>
    </source>
</evidence>
<keyword evidence="2" id="KW-0433">Leucine-rich repeat</keyword>